<dbReference type="InterPro" id="IPR001296">
    <property type="entry name" value="Glyco_trans_1"/>
</dbReference>
<reference evidence="5" key="1">
    <citation type="submission" date="2017-01" db="EMBL/GenBank/DDBJ databases">
        <authorList>
            <person name="Varghese N."/>
            <person name="Submissions S."/>
        </authorList>
    </citation>
    <scope>NUCLEOTIDE SEQUENCE [LARGE SCALE GENOMIC DNA]</scope>
    <source>
        <strain evidence="5">DSM 21054</strain>
    </source>
</reference>
<feature type="domain" description="Glycosyltransferase subfamily 4-like N-terminal" evidence="3">
    <location>
        <begin position="37"/>
        <end position="164"/>
    </location>
</feature>
<evidence type="ECO:0000259" key="2">
    <source>
        <dbReference type="Pfam" id="PF00534"/>
    </source>
</evidence>
<evidence type="ECO:0000256" key="1">
    <source>
        <dbReference type="ARBA" id="ARBA00022679"/>
    </source>
</evidence>
<dbReference type="GO" id="GO:0009103">
    <property type="term" value="P:lipopolysaccharide biosynthetic process"/>
    <property type="evidence" value="ECO:0007669"/>
    <property type="project" value="TreeGrafter"/>
</dbReference>
<evidence type="ECO:0000313" key="5">
    <source>
        <dbReference type="Proteomes" id="UP000186917"/>
    </source>
</evidence>
<dbReference type="EMBL" id="FTOR01000001">
    <property type="protein sequence ID" value="SIS79551.1"/>
    <property type="molecule type" value="Genomic_DNA"/>
</dbReference>
<dbReference type="PANTHER" id="PTHR46401:SF2">
    <property type="entry name" value="GLYCOSYLTRANSFERASE WBBK-RELATED"/>
    <property type="match status" value="1"/>
</dbReference>
<dbReference type="Pfam" id="PF13439">
    <property type="entry name" value="Glyco_transf_4"/>
    <property type="match status" value="1"/>
</dbReference>
<gene>
    <name evidence="4" type="ORF">SAMN05421788_1011259</name>
</gene>
<dbReference type="Gene3D" id="3.40.50.2000">
    <property type="entry name" value="Glycogen Phosphorylase B"/>
    <property type="match status" value="2"/>
</dbReference>
<dbReference type="InterPro" id="IPR028098">
    <property type="entry name" value="Glyco_trans_4-like_N"/>
</dbReference>
<evidence type="ECO:0000313" key="4">
    <source>
        <dbReference type="EMBL" id="SIS79551.1"/>
    </source>
</evidence>
<proteinExistence type="predicted"/>
<dbReference type="Pfam" id="PF00534">
    <property type="entry name" value="Glycos_transf_1"/>
    <property type="match status" value="1"/>
</dbReference>
<dbReference type="PANTHER" id="PTHR46401">
    <property type="entry name" value="GLYCOSYLTRANSFERASE WBBK-RELATED"/>
    <property type="match status" value="1"/>
</dbReference>
<accession>A0A173MQR0</accession>
<organism evidence="4 5">
    <name type="scientific">Filimonas lacunae</name>
    <dbReference type="NCBI Taxonomy" id="477680"/>
    <lineage>
        <taxon>Bacteria</taxon>
        <taxon>Pseudomonadati</taxon>
        <taxon>Bacteroidota</taxon>
        <taxon>Chitinophagia</taxon>
        <taxon>Chitinophagales</taxon>
        <taxon>Chitinophagaceae</taxon>
        <taxon>Filimonas</taxon>
    </lineage>
</organism>
<dbReference type="KEGG" id="fln:FLA_5880"/>
<dbReference type="CDD" id="cd03809">
    <property type="entry name" value="GT4_MtfB-like"/>
    <property type="match status" value="1"/>
</dbReference>
<dbReference type="OrthoDB" id="9801609at2"/>
<dbReference type="SUPFAM" id="SSF53756">
    <property type="entry name" value="UDP-Glycosyltransferase/glycogen phosphorylase"/>
    <property type="match status" value="1"/>
</dbReference>
<dbReference type="GO" id="GO:0016757">
    <property type="term" value="F:glycosyltransferase activity"/>
    <property type="evidence" value="ECO:0007669"/>
    <property type="project" value="InterPro"/>
</dbReference>
<dbReference type="Proteomes" id="UP000186917">
    <property type="component" value="Unassembled WGS sequence"/>
</dbReference>
<name>A0A173MQR0_9BACT</name>
<protein>
    <submittedName>
        <fullName evidence="4">Glycosyltransferase involved in cell wall bisynthesis</fullName>
    </submittedName>
</protein>
<dbReference type="STRING" id="477680.SAMN05421788_1011259"/>
<keyword evidence="1 4" id="KW-0808">Transferase</keyword>
<dbReference type="RefSeq" id="WP_084206053.1">
    <property type="nucleotide sequence ID" value="NZ_AP017422.1"/>
</dbReference>
<keyword evidence="5" id="KW-1185">Reference proteome</keyword>
<feature type="domain" description="Glycosyl transferase family 1" evidence="2">
    <location>
        <begin position="175"/>
        <end position="307"/>
    </location>
</feature>
<sequence>MPDNIIIDAERMKYPHTGLYHFCLHLGKTLLQQQPANAATPAFYVPPGAVNLFGTNTPYRLQHSLHKFWLPFANQYAIWHSTFQGTNYFPAGSKAKIVLTVHDLNFLHEGKSPAKEQKYLKAVQRKIDRADAVVAISQFTKKELETHIQLKQKEVHVIYNGCNINTEVVAEKPATVPHTPFIFTIGTIAAKKNFHVLPRMLVNNQLSLVIAGINQSPEYRQKILDEAAQYGVGDRVFLPGAVTESEKYWYLQNCAAFTLPSLAEGFGLPIIEAMHFGKPLLLSTYTSVPEIGGDLASYFHSYEAADMSALALHTIEAHAANAEQHAQQLFERSQLFQWKNAADQYWQLYQQLLNKK</sequence>
<dbReference type="AlphaFoldDB" id="A0A173MQR0"/>
<evidence type="ECO:0000259" key="3">
    <source>
        <dbReference type="Pfam" id="PF13439"/>
    </source>
</evidence>